<feature type="binding site" evidence="9 13">
    <location>
        <position position="408"/>
    </location>
    <ligand>
        <name>Mn(2+)</name>
        <dbReference type="ChEBI" id="CHEBI:29035"/>
        <label>1</label>
    </ligand>
</feature>
<feature type="binding site" evidence="9 13">
    <location>
        <position position="450"/>
    </location>
    <ligand>
        <name>Mn(2+)</name>
        <dbReference type="ChEBI" id="CHEBI:29035"/>
        <label>2</label>
    </ligand>
</feature>
<dbReference type="Gene3D" id="3.40.720.10">
    <property type="entry name" value="Alkaline Phosphatase, subunit A"/>
    <property type="match status" value="1"/>
</dbReference>
<dbReference type="EMBL" id="MFQR01000073">
    <property type="protein sequence ID" value="OGH83649.1"/>
    <property type="molecule type" value="Genomic_DNA"/>
</dbReference>
<sequence length="525" mass="58513">MDISHHKTTALIIMDGWGIADPKNNGNPVTPQNAPHYFEWLKKFPHTQLEASGEAVGLFKGEEGNSEAGHFNLGAGRVVKQDAVYISDSIADGTFYKNAAFHQALHHVKKYKTAVHLMGLLSNHNSAHSCPEHLYTLLDLFRREGIKNVYIHLFTDGRDSGQHDAPHHLKKLEEHLQDAKIATITGRFYAMDRNKEWARTERAYNAIVFGKSSIIATSAGEAITQAYNKNETDEFISPTVIIKKGKPVATIKDNDAVFFFNLRSDRARELTKAFVQPDFEKINPGAFDRDGVPKNIRFVVLADFGPDLPNVLTAYPGRDVENSLVQCLCPRRQLYIAESEKFAHVTYFFNGGYAQHFCDENWTKIESKKVTSYAENPQMSAKEVANFVVKAIESGQYEFICVNFANPDMVGHTGVLTAGEVAVNTVDREVERVLQTLIKFDGAGIVTADHGNIEEMINLKTGEIDTEHSTNPVPCIIIASPVRLKALKLSVNKKIRKGKLADVASTLLRLMDLPKPKEMTGKSLF</sequence>
<evidence type="ECO:0000256" key="13">
    <source>
        <dbReference type="PIRSR" id="PIRSR001492-3"/>
    </source>
</evidence>
<evidence type="ECO:0000259" key="14">
    <source>
        <dbReference type="Pfam" id="PF01676"/>
    </source>
</evidence>
<feature type="binding site" evidence="9 13">
    <location>
        <position position="66"/>
    </location>
    <ligand>
        <name>Mn(2+)</name>
        <dbReference type="ChEBI" id="CHEBI:29035"/>
        <label>2</label>
    </ligand>
</feature>
<dbReference type="GO" id="GO:0004619">
    <property type="term" value="F:phosphoglycerate mutase activity"/>
    <property type="evidence" value="ECO:0007669"/>
    <property type="project" value="UniProtKB-UniRule"/>
</dbReference>
<evidence type="ECO:0000256" key="12">
    <source>
        <dbReference type="PIRSR" id="PIRSR001492-2"/>
    </source>
</evidence>
<comment type="pathway">
    <text evidence="3 9">Carbohydrate degradation; glycolysis; pyruvate from D-glyceraldehyde 3-phosphate: step 3/5.</text>
</comment>
<comment type="caution">
    <text evidence="16">The sequence shown here is derived from an EMBL/GenBank/DDBJ whole genome shotgun (WGS) entry which is preliminary data.</text>
</comment>
<dbReference type="InterPro" id="IPR005995">
    <property type="entry name" value="Pgm_bpd_ind"/>
</dbReference>
<dbReference type="PIRSF" id="PIRSF001492">
    <property type="entry name" value="IPGAM"/>
    <property type="match status" value="1"/>
</dbReference>
<protein>
    <recommendedName>
        <fullName evidence="9 10">2,3-bisphosphoglycerate-independent phosphoglycerate mutase</fullName>
        <shortName evidence="9">BPG-independent PGAM</shortName>
        <shortName evidence="9">Phosphoglyceromutase</shortName>
        <shortName evidence="9">iPGM</shortName>
        <ecNumber evidence="9 10">5.4.2.12</ecNumber>
    </recommendedName>
</protein>
<keyword evidence="8 9" id="KW-0413">Isomerase</keyword>
<dbReference type="AlphaFoldDB" id="A0A1F6NIF6"/>
<dbReference type="FunFam" id="3.40.1450.10:FF:000002">
    <property type="entry name" value="2,3-bisphosphoglycerate-independent phosphoglycerate mutase"/>
    <property type="match status" value="1"/>
</dbReference>
<dbReference type="NCBIfam" id="TIGR01307">
    <property type="entry name" value="pgm_bpd_ind"/>
    <property type="match status" value="1"/>
</dbReference>
<dbReference type="Gene3D" id="3.40.1450.10">
    <property type="entry name" value="BPG-independent phosphoglycerate mutase, domain B"/>
    <property type="match status" value="1"/>
</dbReference>
<evidence type="ECO:0000259" key="15">
    <source>
        <dbReference type="Pfam" id="PF06415"/>
    </source>
</evidence>
<evidence type="ECO:0000313" key="17">
    <source>
        <dbReference type="Proteomes" id="UP000177803"/>
    </source>
</evidence>
<keyword evidence="5 9" id="KW-0479">Metal-binding</keyword>
<comment type="catalytic activity">
    <reaction evidence="1 9">
        <text>(2R)-2-phosphoglycerate = (2R)-3-phosphoglycerate</text>
        <dbReference type="Rhea" id="RHEA:15901"/>
        <dbReference type="ChEBI" id="CHEBI:58272"/>
        <dbReference type="ChEBI" id="CHEBI:58289"/>
        <dbReference type="EC" id="5.4.2.12"/>
    </reaction>
</comment>
<feature type="domain" description="BPG-independent PGAM N-terminal" evidence="15">
    <location>
        <begin position="86"/>
        <end position="302"/>
    </location>
</feature>
<feature type="binding site" evidence="9 13">
    <location>
        <position position="468"/>
    </location>
    <ligand>
        <name>Mn(2+)</name>
        <dbReference type="ChEBI" id="CHEBI:29035"/>
        <label>1</label>
    </ligand>
</feature>
<feature type="binding site" evidence="9 13">
    <location>
        <position position="15"/>
    </location>
    <ligand>
        <name>Mn(2+)</name>
        <dbReference type="ChEBI" id="CHEBI:29035"/>
        <label>2</label>
    </ligand>
</feature>
<dbReference type="PANTHER" id="PTHR31637">
    <property type="entry name" value="2,3-BISPHOSPHOGLYCERATE-INDEPENDENT PHOSPHOGLYCERATE MUTASE"/>
    <property type="match status" value="1"/>
</dbReference>
<dbReference type="InterPro" id="IPR036646">
    <property type="entry name" value="PGAM_B_sf"/>
</dbReference>
<dbReference type="InterPro" id="IPR017850">
    <property type="entry name" value="Alkaline_phosphatase_core_sf"/>
</dbReference>
<dbReference type="CDD" id="cd16010">
    <property type="entry name" value="iPGM"/>
    <property type="match status" value="1"/>
</dbReference>
<evidence type="ECO:0000256" key="9">
    <source>
        <dbReference type="HAMAP-Rule" id="MF_01038"/>
    </source>
</evidence>
<evidence type="ECO:0000256" key="8">
    <source>
        <dbReference type="ARBA" id="ARBA00023235"/>
    </source>
</evidence>
<evidence type="ECO:0000256" key="3">
    <source>
        <dbReference type="ARBA" id="ARBA00004798"/>
    </source>
</evidence>
<gene>
    <name evidence="9" type="primary">gpmI</name>
    <name evidence="16" type="ORF">A2261_02385</name>
</gene>
<dbReference type="Pfam" id="PF01676">
    <property type="entry name" value="Metalloenzyme"/>
    <property type="match status" value="1"/>
</dbReference>
<dbReference type="PANTHER" id="PTHR31637:SF0">
    <property type="entry name" value="2,3-BISPHOSPHOGLYCERATE-INDEPENDENT PHOSPHOGLYCERATE MUTASE"/>
    <property type="match status" value="1"/>
</dbReference>
<keyword evidence="6 9" id="KW-0324">Glycolysis</keyword>
<feature type="binding site" evidence="9 12">
    <location>
        <position position="341"/>
    </location>
    <ligand>
        <name>substrate</name>
    </ligand>
</feature>
<evidence type="ECO:0000313" key="16">
    <source>
        <dbReference type="EMBL" id="OGH83649.1"/>
    </source>
</evidence>
<evidence type="ECO:0000256" key="7">
    <source>
        <dbReference type="ARBA" id="ARBA00023211"/>
    </source>
</evidence>
<evidence type="ECO:0000256" key="6">
    <source>
        <dbReference type="ARBA" id="ARBA00023152"/>
    </source>
</evidence>
<dbReference type="HAMAP" id="MF_01038">
    <property type="entry name" value="GpmI"/>
    <property type="match status" value="1"/>
</dbReference>
<dbReference type="GO" id="GO:0006096">
    <property type="term" value="P:glycolytic process"/>
    <property type="evidence" value="ECO:0007669"/>
    <property type="project" value="UniProtKB-UniRule"/>
</dbReference>
<dbReference type="SUPFAM" id="SSF64158">
    <property type="entry name" value="2,3-Bisphosphoglycerate-independent phosphoglycerate mutase, substrate-binding domain"/>
    <property type="match status" value="1"/>
</dbReference>
<feature type="binding site" evidence="9 12">
    <location>
        <begin position="158"/>
        <end position="159"/>
    </location>
    <ligand>
        <name>substrate</name>
    </ligand>
</feature>
<evidence type="ECO:0000256" key="10">
    <source>
        <dbReference type="NCBIfam" id="TIGR01307"/>
    </source>
</evidence>
<accession>A0A1F6NIF6</accession>
<comment type="similarity">
    <text evidence="4 9">Belongs to the BPG-independent phosphoglycerate mutase family.</text>
</comment>
<evidence type="ECO:0000256" key="4">
    <source>
        <dbReference type="ARBA" id="ARBA00008819"/>
    </source>
</evidence>
<feature type="binding site" evidence="9 12">
    <location>
        <position position="128"/>
    </location>
    <ligand>
        <name>substrate</name>
    </ligand>
</feature>
<dbReference type="UniPathway" id="UPA00109">
    <property type="reaction ID" value="UER00186"/>
</dbReference>
<evidence type="ECO:0000256" key="5">
    <source>
        <dbReference type="ARBA" id="ARBA00022723"/>
    </source>
</evidence>
<dbReference type="SUPFAM" id="SSF53649">
    <property type="entry name" value="Alkaline phosphatase-like"/>
    <property type="match status" value="1"/>
</dbReference>
<comment type="subunit">
    <text evidence="9">Monomer.</text>
</comment>
<feature type="binding site" evidence="9 12">
    <location>
        <begin position="263"/>
        <end position="266"/>
    </location>
    <ligand>
        <name>substrate</name>
    </ligand>
</feature>
<feature type="binding site" evidence="9 12">
    <location>
        <position position="193"/>
    </location>
    <ligand>
        <name>substrate</name>
    </ligand>
</feature>
<name>A0A1F6NIF6_9BACT</name>
<feature type="binding site" evidence="9 13">
    <location>
        <position position="412"/>
    </location>
    <ligand>
        <name>Mn(2+)</name>
        <dbReference type="ChEBI" id="CHEBI:29035"/>
        <label>1</label>
    </ligand>
</feature>
<dbReference type="Proteomes" id="UP000177803">
    <property type="component" value="Unassembled WGS sequence"/>
</dbReference>
<feature type="binding site" evidence="9 13">
    <location>
        <position position="449"/>
    </location>
    <ligand>
        <name>Mn(2+)</name>
        <dbReference type="ChEBI" id="CHEBI:29035"/>
        <label>2</label>
    </ligand>
</feature>
<proteinExistence type="inferred from homology"/>
<feature type="binding site" evidence="9 12">
    <location>
        <position position="187"/>
    </location>
    <ligand>
        <name>substrate</name>
    </ligand>
</feature>
<dbReference type="InterPro" id="IPR006124">
    <property type="entry name" value="Metalloenzyme"/>
</dbReference>
<evidence type="ECO:0000256" key="1">
    <source>
        <dbReference type="ARBA" id="ARBA00000370"/>
    </source>
</evidence>
<dbReference type="Pfam" id="PF06415">
    <property type="entry name" value="iPGM_N"/>
    <property type="match status" value="1"/>
</dbReference>
<dbReference type="InterPro" id="IPR011258">
    <property type="entry name" value="BPG-indep_PGM_N"/>
</dbReference>
<reference evidence="16 17" key="1">
    <citation type="journal article" date="2016" name="Nat. Commun.">
        <title>Thousands of microbial genomes shed light on interconnected biogeochemical processes in an aquifer system.</title>
        <authorList>
            <person name="Anantharaman K."/>
            <person name="Brown C.T."/>
            <person name="Hug L.A."/>
            <person name="Sharon I."/>
            <person name="Castelle C.J."/>
            <person name="Probst A.J."/>
            <person name="Thomas B.C."/>
            <person name="Singh A."/>
            <person name="Wilkins M.J."/>
            <person name="Karaoz U."/>
            <person name="Brodie E.L."/>
            <person name="Williams K.H."/>
            <person name="Hubbard S.S."/>
            <person name="Banfield J.F."/>
        </authorList>
    </citation>
    <scope>NUCLEOTIDE SEQUENCE [LARGE SCALE GENOMIC DNA]</scope>
</reference>
<comment type="function">
    <text evidence="2 9">Catalyzes the interconversion of 2-phosphoglycerate and 3-phosphoglycerate.</text>
</comment>
<dbReference type="GO" id="GO:0006007">
    <property type="term" value="P:glucose catabolic process"/>
    <property type="evidence" value="ECO:0007669"/>
    <property type="project" value="InterPro"/>
</dbReference>
<dbReference type="GO" id="GO:0005829">
    <property type="term" value="C:cytosol"/>
    <property type="evidence" value="ECO:0007669"/>
    <property type="project" value="TreeGrafter"/>
</dbReference>
<evidence type="ECO:0000256" key="2">
    <source>
        <dbReference type="ARBA" id="ARBA00002315"/>
    </source>
</evidence>
<evidence type="ECO:0000256" key="11">
    <source>
        <dbReference type="PIRSR" id="PIRSR001492-1"/>
    </source>
</evidence>
<organism evidence="16 17">
    <name type="scientific">Candidatus Magasanikbacteria bacterium RIFOXYA2_FULL_44_8</name>
    <dbReference type="NCBI Taxonomy" id="1798696"/>
    <lineage>
        <taxon>Bacteria</taxon>
        <taxon>Candidatus Magasanikiibacteriota</taxon>
    </lineage>
</organism>
<dbReference type="GO" id="GO:0030145">
    <property type="term" value="F:manganese ion binding"/>
    <property type="evidence" value="ECO:0007669"/>
    <property type="project" value="UniProtKB-UniRule"/>
</dbReference>
<dbReference type="EC" id="5.4.2.12" evidence="9 10"/>
<feature type="domain" description="Metalloenzyme" evidence="14">
    <location>
        <begin position="8"/>
        <end position="514"/>
    </location>
</feature>
<feature type="active site" description="Phosphoserine intermediate" evidence="9 11">
    <location>
        <position position="66"/>
    </location>
</feature>
<keyword evidence="7 9" id="KW-0464">Manganese</keyword>
<comment type="cofactor">
    <cofactor evidence="9">
        <name>Mn(2+)</name>
        <dbReference type="ChEBI" id="CHEBI:29035"/>
    </cofactor>
    <text evidence="9">Binds 2 manganese ions per subunit.</text>
</comment>